<keyword evidence="2 5" id="KW-0732">Signal</keyword>
<proteinExistence type="predicted"/>
<evidence type="ECO:0000259" key="7">
    <source>
        <dbReference type="Pfam" id="PF14322"/>
    </source>
</evidence>
<reference evidence="8" key="1">
    <citation type="submission" date="2021-06" db="EMBL/GenBank/DDBJ databases">
        <authorList>
            <person name="Huq M.A."/>
        </authorList>
    </citation>
    <scope>NUCLEOTIDE SEQUENCE</scope>
    <source>
        <strain evidence="8">MAH-26</strain>
    </source>
</reference>
<dbReference type="InterPro" id="IPR033985">
    <property type="entry name" value="SusD-like_N"/>
</dbReference>
<sequence>MRVKTFLALIITGSVFLFASCHKVLDQKPVDQITDPQLWENQSNVVLYTNNFYSQLTSGFGGSNVITGGAWLMSCLTDDAVPANTNSTAQKYYSTSTYDAYYRTISPIWSSRYTYIRRANIYLSKIDGVPGDPQLNKRLKAEVRFLRAYYYYDLVQYYGAVPIITVAEGAVDSTMFHARNTLDSCQKFIVSELDSAANDLPAQYATADLGRITKQAAWGLKCRVQMMKASSTQSPQDWAAAAATAKGIMDLKANSLLIVASTDSSVLAKNYSSIFSSPNNAEMILSVQHNFNSAELATYFDYNNQSPYYGGLGSTCPTQNLVDDYEMMKTGLAIGASGSGYNAANPYAGRDPRFYATILYDGVAFRNRSMQMYSGGQDMVNSSGQAYTNATTPTGYYLRKFINESITPSGSGAASGYNWPLIRYAEVLLNYAESQNKAVGPDASVLAAVNQVRARAGMPQVASILTQGGMDTVIRHERRVELAFEDQRYWDAKRWGTATTWFNSATGFTPTRKVTITYNATTGVKTYSYGTNFNNSKTFAARNYLFPIPQSEIDIPGNKLTQNPGW</sequence>
<dbReference type="Pfam" id="PF07980">
    <property type="entry name" value="SusD_RagB"/>
    <property type="match status" value="1"/>
</dbReference>
<dbReference type="EMBL" id="JAHSPG010000015">
    <property type="protein sequence ID" value="MBV4359542.1"/>
    <property type="molecule type" value="Genomic_DNA"/>
</dbReference>
<dbReference type="AlphaFoldDB" id="A0A9E2SDQ8"/>
<name>A0A9E2SDQ8_9BACT</name>
<dbReference type="Proteomes" id="UP000812270">
    <property type="component" value="Unassembled WGS sequence"/>
</dbReference>
<organism evidence="8 9">
    <name type="scientific">Pinibacter aurantiacus</name>
    <dbReference type="NCBI Taxonomy" id="2851599"/>
    <lineage>
        <taxon>Bacteria</taxon>
        <taxon>Pseudomonadati</taxon>
        <taxon>Bacteroidota</taxon>
        <taxon>Chitinophagia</taxon>
        <taxon>Chitinophagales</taxon>
        <taxon>Chitinophagaceae</taxon>
        <taxon>Pinibacter</taxon>
    </lineage>
</organism>
<keyword evidence="9" id="KW-1185">Reference proteome</keyword>
<evidence type="ECO:0000256" key="3">
    <source>
        <dbReference type="ARBA" id="ARBA00023136"/>
    </source>
</evidence>
<gene>
    <name evidence="8" type="ORF">KTO63_20395</name>
</gene>
<evidence type="ECO:0000256" key="4">
    <source>
        <dbReference type="ARBA" id="ARBA00023237"/>
    </source>
</evidence>
<dbReference type="InterPro" id="IPR012944">
    <property type="entry name" value="SusD_RagB_dom"/>
</dbReference>
<dbReference type="Pfam" id="PF14322">
    <property type="entry name" value="SusD-like_3"/>
    <property type="match status" value="1"/>
</dbReference>
<feature type="domain" description="SusD-like N-terminal" evidence="7">
    <location>
        <begin position="86"/>
        <end position="224"/>
    </location>
</feature>
<evidence type="ECO:0000256" key="5">
    <source>
        <dbReference type="SAM" id="SignalP"/>
    </source>
</evidence>
<keyword evidence="4" id="KW-0998">Cell outer membrane</keyword>
<evidence type="ECO:0000256" key="2">
    <source>
        <dbReference type="ARBA" id="ARBA00022729"/>
    </source>
</evidence>
<evidence type="ECO:0000256" key="1">
    <source>
        <dbReference type="ARBA" id="ARBA00004442"/>
    </source>
</evidence>
<comment type="subcellular location">
    <subcellularLocation>
        <location evidence="1">Cell outer membrane</location>
    </subcellularLocation>
</comment>
<evidence type="ECO:0000313" key="8">
    <source>
        <dbReference type="EMBL" id="MBV4359542.1"/>
    </source>
</evidence>
<comment type="caution">
    <text evidence="8">The sequence shown here is derived from an EMBL/GenBank/DDBJ whole genome shotgun (WGS) entry which is preliminary data.</text>
</comment>
<keyword evidence="3" id="KW-0472">Membrane</keyword>
<feature type="chain" id="PRO_5038768486" evidence="5">
    <location>
        <begin position="20"/>
        <end position="566"/>
    </location>
</feature>
<feature type="signal peptide" evidence="5">
    <location>
        <begin position="1"/>
        <end position="19"/>
    </location>
</feature>
<evidence type="ECO:0000259" key="6">
    <source>
        <dbReference type="Pfam" id="PF07980"/>
    </source>
</evidence>
<dbReference type="PROSITE" id="PS51257">
    <property type="entry name" value="PROKAR_LIPOPROTEIN"/>
    <property type="match status" value="1"/>
</dbReference>
<evidence type="ECO:0000313" key="9">
    <source>
        <dbReference type="Proteomes" id="UP000812270"/>
    </source>
</evidence>
<feature type="domain" description="RagB/SusD" evidence="6">
    <location>
        <begin position="293"/>
        <end position="566"/>
    </location>
</feature>
<dbReference type="RefSeq" id="WP_217793801.1">
    <property type="nucleotide sequence ID" value="NZ_JAHSPG010000015.1"/>
</dbReference>
<accession>A0A9E2SDQ8</accession>
<dbReference type="GO" id="GO:0009279">
    <property type="term" value="C:cell outer membrane"/>
    <property type="evidence" value="ECO:0007669"/>
    <property type="project" value="UniProtKB-SubCell"/>
</dbReference>
<protein>
    <submittedName>
        <fullName evidence="8">RagB/SusD family nutrient uptake outer membrane protein</fullName>
    </submittedName>
</protein>